<dbReference type="CDD" id="cd02226">
    <property type="entry name" value="cupin_YdbB-like"/>
    <property type="match status" value="1"/>
</dbReference>
<dbReference type="GO" id="GO:0016853">
    <property type="term" value="F:isomerase activity"/>
    <property type="evidence" value="ECO:0007669"/>
    <property type="project" value="UniProtKB-KW"/>
</dbReference>
<evidence type="ECO:0000259" key="1">
    <source>
        <dbReference type="Pfam" id="PF07883"/>
    </source>
</evidence>
<keyword evidence="2" id="KW-0413">Isomerase</keyword>
<protein>
    <submittedName>
        <fullName evidence="2">Mannose-6-phosphate isomerase-like protein (Cupin superfamily)</fullName>
    </submittedName>
</protein>
<dbReference type="InterPro" id="IPR014710">
    <property type="entry name" value="RmlC-like_jellyroll"/>
</dbReference>
<evidence type="ECO:0000313" key="2">
    <source>
        <dbReference type="EMBL" id="TQM00095.1"/>
    </source>
</evidence>
<evidence type="ECO:0000313" key="3">
    <source>
        <dbReference type="Proteomes" id="UP000316096"/>
    </source>
</evidence>
<dbReference type="AlphaFoldDB" id="A0A543CSM6"/>
<dbReference type="EMBL" id="VFOZ01000001">
    <property type="protein sequence ID" value="TQM00095.1"/>
    <property type="molecule type" value="Genomic_DNA"/>
</dbReference>
<dbReference type="Pfam" id="PF07883">
    <property type="entry name" value="Cupin_2"/>
    <property type="match status" value="1"/>
</dbReference>
<dbReference type="InterPro" id="IPR011051">
    <property type="entry name" value="RmlC_Cupin_sf"/>
</dbReference>
<dbReference type="PANTHER" id="PTHR36114:SF1">
    <property type="entry name" value="16.7 KDA PROTEIN IN WHIE LOCUS"/>
    <property type="match status" value="1"/>
</dbReference>
<dbReference type="Proteomes" id="UP000316096">
    <property type="component" value="Unassembled WGS sequence"/>
</dbReference>
<sequence>MTTPSETEPVSISEVIGSLTGPWQPRDLVTANDAVVRVARFEGEFPWHVHEEDELFLCWDGSFRIELENREPVTLDAGELFVVPKGTRHRPVAAQPAHALMLERPETKQYGN</sequence>
<dbReference type="SUPFAM" id="SSF51182">
    <property type="entry name" value="RmlC-like cupins"/>
    <property type="match status" value="1"/>
</dbReference>
<dbReference type="RefSeq" id="WP_246122141.1">
    <property type="nucleotide sequence ID" value="NZ_VFOZ01000001.1"/>
</dbReference>
<proteinExistence type="predicted"/>
<reference evidence="2 3" key="1">
    <citation type="submission" date="2019-06" db="EMBL/GenBank/DDBJ databases">
        <title>Sequencing the genomes of 1000 actinobacteria strains.</title>
        <authorList>
            <person name="Klenk H.-P."/>
        </authorList>
    </citation>
    <scope>NUCLEOTIDE SEQUENCE [LARGE SCALE GENOMIC DNA]</scope>
    <source>
        <strain evidence="2 3">DSM 102200</strain>
    </source>
</reference>
<dbReference type="InterPro" id="IPR013096">
    <property type="entry name" value="Cupin_2"/>
</dbReference>
<organism evidence="2 3">
    <name type="scientific">Actinoallomurus bryophytorum</name>
    <dbReference type="NCBI Taxonomy" id="1490222"/>
    <lineage>
        <taxon>Bacteria</taxon>
        <taxon>Bacillati</taxon>
        <taxon>Actinomycetota</taxon>
        <taxon>Actinomycetes</taxon>
        <taxon>Streptosporangiales</taxon>
        <taxon>Thermomonosporaceae</taxon>
        <taxon>Actinoallomurus</taxon>
    </lineage>
</organism>
<dbReference type="InterPro" id="IPR052044">
    <property type="entry name" value="PKS_Associated_Protein"/>
</dbReference>
<dbReference type="PANTHER" id="PTHR36114">
    <property type="entry name" value="16.7 KDA PROTEIN IN WHIE LOCUS"/>
    <property type="match status" value="1"/>
</dbReference>
<comment type="caution">
    <text evidence="2">The sequence shown here is derived from an EMBL/GenBank/DDBJ whole genome shotgun (WGS) entry which is preliminary data.</text>
</comment>
<accession>A0A543CSM6</accession>
<name>A0A543CSM6_9ACTN</name>
<feature type="domain" description="Cupin type-2" evidence="1">
    <location>
        <begin position="42"/>
        <end position="101"/>
    </location>
</feature>
<keyword evidence="3" id="KW-1185">Reference proteome</keyword>
<dbReference type="Gene3D" id="2.60.120.10">
    <property type="entry name" value="Jelly Rolls"/>
    <property type="match status" value="1"/>
</dbReference>
<gene>
    <name evidence="2" type="ORF">FB559_5800</name>
</gene>